<dbReference type="NCBIfam" id="NF033547">
    <property type="entry name" value="transpos_IS1595"/>
    <property type="match status" value="1"/>
</dbReference>
<dbReference type="Proteomes" id="UP000315403">
    <property type="component" value="Unassembled WGS sequence"/>
</dbReference>
<reference evidence="2 3" key="1">
    <citation type="submission" date="2019-03" db="EMBL/GenBank/DDBJ databases">
        <title>New insights into Acidothiobacillus thiooxidans sulfur metabolism through coupled gene expression, solution geochemistry, microscopy and spectroscopy analyses.</title>
        <authorList>
            <person name="Camacho D."/>
            <person name="Frazao R."/>
            <person name="Fouillen A."/>
            <person name="Nanci A."/>
            <person name="Lang B.F."/>
            <person name="Apte S.C."/>
            <person name="Baron C."/>
            <person name="Warren L.A."/>
        </authorList>
    </citation>
    <scope>NUCLEOTIDE SEQUENCE [LARGE SCALE GENOMIC DNA]</scope>
    <source>
        <strain evidence="2 3">ATCC 19377</strain>
    </source>
</reference>
<evidence type="ECO:0000313" key="2">
    <source>
        <dbReference type="EMBL" id="TQN49506.1"/>
    </source>
</evidence>
<dbReference type="RefSeq" id="WP_142089833.1">
    <property type="nucleotide sequence ID" value="NZ_SZUV01000004.1"/>
</dbReference>
<evidence type="ECO:0000313" key="3">
    <source>
        <dbReference type="Proteomes" id="UP000315403"/>
    </source>
</evidence>
<protein>
    <recommendedName>
        <fullName evidence="1">ISXO2-like transposase domain-containing protein</fullName>
    </recommendedName>
</protein>
<gene>
    <name evidence="2" type="ORF">DLNHIDIE_03157</name>
</gene>
<dbReference type="AlphaFoldDB" id="A0A543PZJ6"/>
<dbReference type="Pfam" id="PF12762">
    <property type="entry name" value="DDE_Tnp_IS1595"/>
    <property type="match status" value="1"/>
</dbReference>
<dbReference type="InterPro" id="IPR024445">
    <property type="entry name" value="Tnp_ISXO2-like"/>
</dbReference>
<dbReference type="SMART" id="SM01126">
    <property type="entry name" value="DDE_Tnp_IS1595"/>
    <property type="match status" value="1"/>
</dbReference>
<accession>A0A543PZJ6</accession>
<comment type="caution">
    <text evidence="2">The sequence shown here is derived from an EMBL/GenBank/DDBJ whole genome shotgun (WGS) entry which is preliminary data.</text>
</comment>
<evidence type="ECO:0000259" key="1">
    <source>
        <dbReference type="SMART" id="SM01126"/>
    </source>
</evidence>
<sequence>MKAEAMNLLQWQARFGTEEECAEALKQQRWPNGFQCPHCGHDQGHWVVSRKVYQCNHCRRQTSVTAGTLFHSTNLPLVQWFLAIYLMVCDKGGLSALRLSKQIGVSWITAHRMLRKMRRAMADRDSIYRLGGLVELDDAFVGGRRSGGKSGRGAEGKTPILVAIESRDKKAGFMAMETIPSVSAGNIRQFVQRHLLPWQTTRTDGLMALRVLGETQHHEGRVTPPEQVDEWLPWVHIAIGNLKAFLLGTYHGVTGKYLQEYLDEFVYRFNRRFWEPELPLRLLNACMDHIPVRLVAEKG</sequence>
<dbReference type="Pfam" id="PF12760">
    <property type="entry name" value="Zn_ribbon_IS1595"/>
    <property type="match status" value="1"/>
</dbReference>
<dbReference type="EMBL" id="SZUV01000004">
    <property type="protein sequence ID" value="TQN49506.1"/>
    <property type="molecule type" value="Genomic_DNA"/>
</dbReference>
<name>A0A543PZJ6_ACITH</name>
<feature type="domain" description="ISXO2-like transposase" evidence="1">
    <location>
        <begin position="129"/>
        <end position="270"/>
    </location>
</feature>
<dbReference type="InterPro" id="IPR024442">
    <property type="entry name" value="Transposase_Zn_ribbon"/>
</dbReference>
<organism evidence="2 3">
    <name type="scientific">Acidithiobacillus thiooxidans ATCC 19377</name>
    <dbReference type="NCBI Taxonomy" id="637390"/>
    <lineage>
        <taxon>Bacteria</taxon>
        <taxon>Pseudomonadati</taxon>
        <taxon>Pseudomonadota</taxon>
        <taxon>Acidithiobacillia</taxon>
        <taxon>Acidithiobacillales</taxon>
        <taxon>Acidithiobacillaceae</taxon>
        <taxon>Acidithiobacillus</taxon>
    </lineage>
</organism>
<proteinExistence type="predicted"/>